<protein>
    <submittedName>
        <fullName evidence="3">Unannotated protein</fullName>
    </submittedName>
</protein>
<feature type="transmembrane region" description="Helical" evidence="1">
    <location>
        <begin position="224"/>
        <end position="244"/>
    </location>
</feature>
<dbReference type="GO" id="GO:0016020">
    <property type="term" value="C:membrane"/>
    <property type="evidence" value="ECO:0007669"/>
    <property type="project" value="TreeGrafter"/>
</dbReference>
<reference evidence="3" key="1">
    <citation type="submission" date="2020-05" db="EMBL/GenBank/DDBJ databases">
        <authorList>
            <person name="Chiriac C."/>
            <person name="Salcher M."/>
            <person name="Ghai R."/>
            <person name="Kavagutti S V."/>
        </authorList>
    </citation>
    <scope>NUCLEOTIDE SEQUENCE</scope>
</reference>
<evidence type="ECO:0000259" key="2">
    <source>
        <dbReference type="Pfam" id="PF01757"/>
    </source>
</evidence>
<evidence type="ECO:0000313" key="3">
    <source>
        <dbReference type="EMBL" id="CAB4553654.1"/>
    </source>
</evidence>
<dbReference type="GO" id="GO:0009103">
    <property type="term" value="P:lipopolysaccharide biosynthetic process"/>
    <property type="evidence" value="ECO:0007669"/>
    <property type="project" value="TreeGrafter"/>
</dbReference>
<dbReference type="PANTHER" id="PTHR23028:SF53">
    <property type="entry name" value="ACYL_TRANSF_3 DOMAIN-CONTAINING PROTEIN"/>
    <property type="match status" value="1"/>
</dbReference>
<name>A0A6J6CR61_9ZZZZ</name>
<accession>A0A6J6CR61</accession>
<dbReference type="EMBL" id="CAEZWE010000009">
    <property type="protein sequence ID" value="CAB4645092.1"/>
    <property type="molecule type" value="Genomic_DNA"/>
</dbReference>
<evidence type="ECO:0000313" key="5">
    <source>
        <dbReference type="EMBL" id="CAB4645092.1"/>
    </source>
</evidence>
<dbReference type="PANTHER" id="PTHR23028">
    <property type="entry name" value="ACETYLTRANSFERASE"/>
    <property type="match status" value="1"/>
</dbReference>
<feature type="transmembrane region" description="Helical" evidence="1">
    <location>
        <begin position="192"/>
        <end position="212"/>
    </location>
</feature>
<organism evidence="3">
    <name type="scientific">freshwater metagenome</name>
    <dbReference type="NCBI Taxonomy" id="449393"/>
    <lineage>
        <taxon>unclassified sequences</taxon>
        <taxon>metagenomes</taxon>
        <taxon>ecological metagenomes</taxon>
    </lineage>
</organism>
<dbReference type="Pfam" id="PF01757">
    <property type="entry name" value="Acyl_transf_3"/>
    <property type="match status" value="1"/>
</dbReference>
<feature type="transmembrane region" description="Helical" evidence="1">
    <location>
        <begin position="283"/>
        <end position="301"/>
    </location>
</feature>
<dbReference type="GO" id="GO:0016747">
    <property type="term" value="F:acyltransferase activity, transferring groups other than amino-acyl groups"/>
    <property type="evidence" value="ECO:0007669"/>
    <property type="project" value="InterPro"/>
</dbReference>
<feature type="transmembrane region" description="Helical" evidence="1">
    <location>
        <begin position="168"/>
        <end position="186"/>
    </location>
</feature>
<evidence type="ECO:0000313" key="4">
    <source>
        <dbReference type="EMBL" id="CAB4562516.1"/>
    </source>
</evidence>
<keyword evidence="1" id="KW-0812">Transmembrane</keyword>
<feature type="transmembrane region" description="Helical" evidence="1">
    <location>
        <begin position="346"/>
        <end position="365"/>
    </location>
</feature>
<feature type="transmembrane region" description="Helical" evidence="1">
    <location>
        <begin position="43"/>
        <end position="63"/>
    </location>
</feature>
<feature type="transmembrane region" description="Helical" evidence="1">
    <location>
        <begin position="84"/>
        <end position="105"/>
    </location>
</feature>
<gene>
    <name evidence="3" type="ORF">UFOPK1572_00349</name>
    <name evidence="4" type="ORF">UFOPK1704_00014</name>
    <name evidence="5" type="ORF">UFOPK2169_00383</name>
</gene>
<sequence length="638" mass="70798">MGAGENIVGHGASHRIAGLDGLRGLAVTLVLGFHLYPRLVPGGWLGVSLFFTLSGFLITTVILRDLEKDSFTFKAFYARRVRRLVPAAVLVLTLFALTWTLLGWFDENHRSDVLFALLQISNWQQIWEGVPYGTALASPVVHYWSLAIEEQAYLVLPLLIVLCGRTRLLKVAIGLFALSALATFLADGSQSVIYFGTHTRAAEVLAGVIVAASLHNTTWRPQRTIATVLSLAGVCYLIWAAVFVHLKDSLVYTGGLLFTGIVSASVIVALPQSRIAKFFDLRPFAWLGTVSYGVYLLHWPILLTLKRTDLPHWSVPLLTLALTMLGAMVMYRTYELPMRFAFSPRKVITVLSACVVLVSGGFVLAKTPPASFEDIEDDLNTTPSVVVNTDVPRMLLFGDSKMALFVKGLQNRIALEPIARTRDDLFTMSGSFTRIGCPIGSLGYMINGEIEQVVGDGCNWSIYDTEKQPSEIAIIWSGTWDTTDRKIESLFGDKWVDLSNPDYAMWIKGEYEKLIEHLKLQRGVQKIAIVNYIGETLSDRQDDYTKFLSEFTSRPDVVVLDLVSFLKEQKILDYLPDGSHVSIGEPTEFSPTDDNSATDLYEKWLEPALCAALLEKGPELLTTATCPQIDYSPRVVKK</sequence>
<keyword evidence="1" id="KW-1133">Transmembrane helix</keyword>
<proteinExistence type="predicted"/>
<dbReference type="InterPro" id="IPR002656">
    <property type="entry name" value="Acyl_transf_3_dom"/>
</dbReference>
<feature type="transmembrane region" description="Helical" evidence="1">
    <location>
        <begin position="141"/>
        <end position="161"/>
    </location>
</feature>
<dbReference type="EMBL" id="CAEZTC010000028">
    <property type="protein sequence ID" value="CAB4553654.1"/>
    <property type="molecule type" value="Genomic_DNA"/>
</dbReference>
<dbReference type="EMBL" id="CAEZTQ010000001">
    <property type="protein sequence ID" value="CAB4562516.1"/>
    <property type="molecule type" value="Genomic_DNA"/>
</dbReference>
<dbReference type="AlphaFoldDB" id="A0A6J6CR61"/>
<feature type="transmembrane region" description="Helical" evidence="1">
    <location>
        <begin position="250"/>
        <end position="271"/>
    </location>
</feature>
<feature type="transmembrane region" description="Helical" evidence="1">
    <location>
        <begin position="313"/>
        <end position="334"/>
    </location>
</feature>
<evidence type="ECO:0000256" key="1">
    <source>
        <dbReference type="SAM" id="Phobius"/>
    </source>
</evidence>
<dbReference type="InterPro" id="IPR050879">
    <property type="entry name" value="Acyltransferase_3"/>
</dbReference>
<feature type="domain" description="Acyltransferase 3" evidence="2">
    <location>
        <begin position="17"/>
        <end position="332"/>
    </location>
</feature>
<keyword evidence="1" id="KW-0472">Membrane</keyword>